<accession>A0AA35X6P4</accession>
<evidence type="ECO:0000256" key="1">
    <source>
        <dbReference type="SAM" id="MobiDB-lite"/>
    </source>
</evidence>
<dbReference type="Proteomes" id="UP001174909">
    <property type="component" value="Unassembled WGS sequence"/>
</dbReference>
<feature type="region of interest" description="Disordered" evidence="1">
    <location>
        <begin position="29"/>
        <end position="51"/>
    </location>
</feature>
<feature type="region of interest" description="Disordered" evidence="1">
    <location>
        <begin position="1"/>
        <end position="20"/>
    </location>
</feature>
<name>A0AA35X6P4_GEOBA</name>
<protein>
    <submittedName>
        <fullName evidence="2">Uncharacterized protein</fullName>
    </submittedName>
</protein>
<sequence>MRLRYDDGCTERRRLGSGNGGTRCGCWREAGRPRPRPRRWNGTPTLLANGPRHSGRVVLRRWLLSSQEVPPRIEPGAAGRVEGGGAGIAVASWHRFVQLELEGGAPVGRGTLRVDAEPEWLPELPAPVGLCPEASQEAVGQGRPGTAGRLCEGVHCLDSGGPTNWGQDILR</sequence>
<dbReference type="AlphaFoldDB" id="A0AA35X6P4"/>
<dbReference type="EMBL" id="CASHTH010003632">
    <property type="protein sequence ID" value="CAI8047378.1"/>
    <property type="molecule type" value="Genomic_DNA"/>
</dbReference>
<organism evidence="2 3">
    <name type="scientific">Geodia barretti</name>
    <name type="common">Barrett's horny sponge</name>
    <dbReference type="NCBI Taxonomy" id="519541"/>
    <lineage>
        <taxon>Eukaryota</taxon>
        <taxon>Metazoa</taxon>
        <taxon>Porifera</taxon>
        <taxon>Demospongiae</taxon>
        <taxon>Heteroscleromorpha</taxon>
        <taxon>Tetractinellida</taxon>
        <taxon>Astrophorina</taxon>
        <taxon>Geodiidae</taxon>
        <taxon>Geodia</taxon>
    </lineage>
</organism>
<evidence type="ECO:0000313" key="2">
    <source>
        <dbReference type="EMBL" id="CAI8047378.1"/>
    </source>
</evidence>
<gene>
    <name evidence="2" type="ORF">GBAR_LOCUS26181</name>
</gene>
<reference evidence="2" key="1">
    <citation type="submission" date="2023-03" db="EMBL/GenBank/DDBJ databases">
        <authorList>
            <person name="Steffen K."/>
            <person name="Cardenas P."/>
        </authorList>
    </citation>
    <scope>NUCLEOTIDE SEQUENCE</scope>
</reference>
<keyword evidence="3" id="KW-1185">Reference proteome</keyword>
<comment type="caution">
    <text evidence="2">The sequence shown here is derived from an EMBL/GenBank/DDBJ whole genome shotgun (WGS) entry which is preliminary data.</text>
</comment>
<proteinExistence type="predicted"/>
<feature type="compositionally biased region" description="Basic and acidic residues" evidence="1">
    <location>
        <begin position="1"/>
        <end position="14"/>
    </location>
</feature>
<evidence type="ECO:0000313" key="3">
    <source>
        <dbReference type="Proteomes" id="UP001174909"/>
    </source>
</evidence>